<dbReference type="SFLD" id="SFLDG01123">
    <property type="entry name" value="methyltransferase_(Class_B)"/>
    <property type="match status" value="1"/>
</dbReference>
<feature type="domain" description="Radical SAM core" evidence="7">
    <location>
        <begin position="184"/>
        <end position="407"/>
    </location>
</feature>
<dbReference type="Gene3D" id="3.40.50.280">
    <property type="entry name" value="Cobalamin-binding domain"/>
    <property type="match status" value="1"/>
</dbReference>
<dbReference type="Pfam" id="PF04055">
    <property type="entry name" value="Radical_SAM"/>
    <property type="match status" value="1"/>
</dbReference>
<dbReference type="InterPro" id="IPR058240">
    <property type="entry name" value="rSAM_sf"/>
</dbReference>
<dbReference type="EMBL" id="FWXF01000026">
    <property type="protein sequence ID" value="SMC28010.1"/>
    <property type="molecule type" value="Genomic_DNA"/>
</dbReference>
<evidence type="ECO:0000256" key="2">
    <source>
        <dbReference type="ARBA" id="ARBA00022691"/>
    </source>
</evidence>
<dbReference type="SFLD" id="SFLDG01082">
    <property type="entry name" value="B12-binding_domain_containing"/>
    <property type="match status" value="1"/>
</dbReference>
<keyword evidence="9" id="KW-1185">Reference proteome</keyword>
<dbReference type="InterPro" id="IPR007197">
    <property type="entry name" value="rSAM"/>
</dbReference>
<keyword evidence="2" id="KW-0949">S-adenosyl-L-methionine</keyword>
<evidence type="ECO:0000259" key="6">
    <source>
        <dbReference type="PROSITE" id="PS51332"/>
    </source>
</evidence>
<dbReference type="GO" id="GO:0051539">
    <property type="term" value="F:4 iron, 4 sulfur cluster binding"/>
    <property type="evidence" value="ECO:0007669"/>
    <property type="project" value="UniProtKB-KW"/>
</dbReference>
<dbReference type="PROSITE" id="PS51918">
    <property type="entry name" value="RADICAL_SAM"/>
    <property type="match status" value="1"/>
</dbReference>
<evidence type="ECO:0000313" key="8">
    <source>
        <dbReference type="EMBL" id="SMC28010.1"/>
    </source>
</evidence>
<dbReference type="GO" id="GO:0046872">
    <property type="term" value="F:metal ion binding"/>
    <property type="evidence" value="ECO:0007669"/>
    <property type="project" value="UniProtKB-KW"/>
</dbReference>
<organism evidence="8 9">
    <name type="scientific">Desulfacinum hydrothermale DSM 13146</name>
    <dbReference type="NCBI Taxonomy" id="1121390"/>
    <lineage>
        <taxon>Bacteria</taxon>
        <taxon>Pseudomonadati</taxon>
        <taxon>Thermodesulfobacteriota</taxon>
        <taxon>Syntrophobacteria</taxon>
        <taxon>Syntrophobacterales</taxon>
        <taxon>Syntrophobacteraceae</taxon>
        <taxon>Desulfacinum</taxon>
    </lineage>
</organism>
<keyword evidence="3" id="KW-0479">Metal-binding</keyword>
<feature type="domain" description="B12-binding" evidence="6">
    <location>
        <begin position="5"/>
        <end position="144"/>
    </location>
</feature>
<proteinExistence type="predicted"/>
<evidence type="ECO:0000256" key="3">
    <source>
        <dbReference type="ARBA" id="ARBA00022723"/>
    </source>
</evidence>
<dbReference type="STRING" id="1121390.SAMN02746041_03152"/>
<evidence type="ECO:0000256" key="5">
    <source>
        <dbReference type="ARBA" id="ARBA00023014"/>
    </source>
</evidence>
<dbReference type="SFLD" id="SFLDS00029">
    <property type="entry name" value="Radical_SAM"/>
    <property type="match status" value="1"/>
</dbReference>
<dbReference type="PROSITE" id="PS51332">
    <property type="entry name" value="B12_BINDING"/>
    <property type="match status" value="1"/>
</dbReference>
<evidence type="ECO:0000259" key="7">
    <source>
        <dbReference type="PROSITE" id="PS51918"/>
    </source>
</evidence>
<dbReference type="RefSeq" id="WP_139796682.1">
    <property type="nucleotide sequence ID" value="NZ_FWXF01000026.1"/>
</dbReference>
<dbReference type="SMART" id="SM00729">
    <property type="entry name" value="Elp3"/>
    <property type="match status" value="1"/>
</dbReference>
<dbReference type="OrthoDB" id="9762608at2"/>
<dbReference type="CDD" id="cd02068">
    <property type="entry name" value="radical_SAM_B12_BD"/>
    <property type="match status" value="1"/>
</dbReference>
<dbReference type="InterPro" id="IPR006638">
    <property type="entry name" value="Elp3/MiaA/NifB-like_rSAM"/>
</dbReference>
<dbReference type="GO" id="GO:0003824">
    <property type="term" value="F:catalytic activity"/>
    <property type="evidence" value="ECO:0007669"/>
    <property type="project" value="InterPro"/>
</dbReference>
<keyword evidence="4" id="KW-0408">Iron</keyword>
<dbReference type="InterPro" id="IPR006158">
    <property type="entry name" value="Cobalamin-bd"/>
</dbReference>
<evidence type="ECO:0000256" key="4">
    <source>
        <dbReference type="ARBA" id="ARBA00023004"/>
    </source>
</evidence>
<reference evidence="8 9" key="1">
    <citation type="submission" date="2017-04" db="EMBL/GenBank/DDBJ databases">
        <authorList>
            <person name="Afonso C.L."/>
            <person name="Miller P.J."/>
            <person name="Scott M.A."/>
            <person name="Spackman E."/>
            <person name="Goraichik I."/>
            <person name="Dimitrov K.M."/>
            <person name="Suarez D.L."/>
            <person name="Swayne D.E."/>
        </authorList>
    </citation>
    <scope>NUCLEOTIDE SEQUENCE [LARGE SCALE GENOMIC DNA]</scope>
    <source>
        <strain evidence="8 9">DSM 13146</strain>
    </source>
</reference>
<dbReference type="AlphaFoldDB" id="A0A1W1XVJ2"/>
<dbReference type="InterPro" id="IPR034466">
    <property type="entry name" value="Methyltransferase_Class_B"/>
</dbReference>
<keyword evidence="5" id="KW-0411">Iron-sulfur</keyword>
<dbReference type="PANTHER" id="PTHR43409:SF16">
    <property type="entry name" value="SLR0320 PROTEIN"/>
    <property type="match status" value="1"/>
</dbReference>
<sequence>MKVVLMQLPVPSFETDYPSENIPLGPAYLAAYARERNPDAHLVLAPPHVANAAGDTALLAWLEAERPDVVGLACYVWNVERSIHLAARIKQIRPETMVVLGGPEVNPDNTFLLGHPVFDFGVVGEGEETFSQWLQAVLQNGSDPARIPGLLFRRGDRWVTTAPRPPLTSLDAIPSPYLTGILGPSAANTVILETLRGCPYRCAYCYYHKSYPHPRPFALDRVRRELLWAAERGVEEVYFLDPCFARRPNLEALIRAMEEARSIFPIRFQAELNAEDATDALIAALARAGLEQVEVGLQSINPKALKAIGRRFDPDRFLEAVRRLRREGIGVMVDLMVGLPFDTVEDVKRAVDFVVEHDLFDELSLYPLSLLPGTVLRRKAPELGIQYLAEPPYYVLQTPHMVPDDVRHAFEYAEQATGIDFFPVEVPQAALEPDDRHPPPHGTRVVLGRHPAVAALSREAAQQGAAPAAPADLPGNVLIVELESCDALRAHPGNALLETLRANPHTMVTLVVDEDRLDWEAIEDWADRLLAVRSHLMDRDYFSTLDPIRSVQLLVRFAQAEGPPVLVRLPLRPREKEASVPSAGHFLDTARQAWVGFPPDLDQDEEDALLERIWKRLPPHIQRLRLAELG</sequence>
<name>A0A1W1XVJ2_9BACT</name>
<dbReference type="InterPro" id="IPR051198">
    <property type="entry name" value="BchE-like"/>
</dbReference>
<dbReference type="Gene3D" id="3.80.30.20">
    <property type="entry name" value="tm_1862 like domain"/>
    <property type="match status" value="1"/>
</dbReference>
<dbReference type="InterPro" id="IPR023404">
    <property type="entry name" value="rSAM_horseshoe"/>
</dbReference>
<gene>
    <name evidence="8" type="ORF">SAMN02746041_03152</name>
</gene>
<dbReference type="GO" id="GO:0005829">
    <property type="term" value="C:cytosol"/>
    <property type="evidence" value="ECO:0007669"/>
    <property type="project" value="TreeGrafter"/>
</dbReference>
<accession>A0A1W1XVJ2</accession>
<dbReference type="Pfam" id="PF02310">
    <property type="entry name" value="B12-binding"/>
    <property type="match status" value="1"/>
</dbReference>
<protein>
    <submittedName>
        <fullName evidence="8">Radical SAM superfamily enzyme YgiQ, UPF0313 family</fullName>
    </submittedName>
</protein>
<dbReference type="CDD" id="cd01335">
    <property type="entry name" value="Radical_SAM"/>
    <property type="match status" value="1"/>
</dbReference>
<dbReference type="PANTHER" id="PTHR43409">
    <property type="entry name" value="ANAEROBIC MAGNESIUM-PROTOPORPHYRIN IX MONOMETHYL ESTER CYCLASE-RELATED"/>
    <property type="match status" value="1"/>
</dbReference>
<comment type="cofactor">
    <cofactor evidence="1">
        <name>[4Fe-4S] cluster</name>
        <dbReference type="ChEBI" id="CHEBI:49883"/>
    </cofactor>
</comment>
<dbReference type="SUPFAM" id="SSF102114">
    <property type="entry name" value="Radical SAM enzymes"/>
    <property type="match status" value="1"/>
</dbReference>
<dbReference type="GO" id="GO:0031419">
    <property type="term" value="F:cobalamin binding"/>
    <property type="evidence" value="ECO:0007669"/>
    <property type="project" value="InterPro"/>
</dbReference>
<dbReference type="Proteomes" id="UP000192783">
    <property type="component" value="Unassembled WGS sequence"/>
</dbReference>
<evidence type="ECO:0000256" key="1">
    <source>
        <dbReference type="ARBA" id="ARBA00001966"/>
    </source>
</evidence>
<evidence type="ECO:0000313" key="9">
    <source>
        <dbReference type="Proteomes" id="UP000192783"/>
    </source>
</evidence>